<protein>
    <submittedName>
        <fullName evidence="1">Uncharacterized protein</fullName>
    </submittedName>
</protein>
<dbReference type="Proteomes" id="UP001215598">
    <property type="component" value="Unassembled WGS sequence"/>
</dbReference>
<proteinExistence type="predicted"/>
<dbReference type="EMBL" id="JARKIB010000050">
    <property type="protein sequence ID" value="KAJ7755255.1"/>
    <property type="molecule type" value="Genomic_DNA"/>
</dbReference>
<accession>A0AAD7NBV1</accession>
<comment type="caution">
    <text evidence="1">The sequence shown here is derived from an EMBL/GenBank/DDBJ whole genome shotgun (WGS) entry which is preliminary data.</text>
</comment>
<sequence>MPSAIPPPPLPSRAAFAVEHAPPHLALASHSPESGCLHNLQEPCVAFQCEDQRDRGKNEPPYSLRRASCMCAKNPDSNLNTTPRSSIIVLSSVGDAEGVVYTGERENETRIKVIPKSKFMNDPRGEILSGFLVKALSYTYRYIEDPLQLQQNSRLFADKPHMYLDLNVPHQSFGKLGIPLVSNPGFFQAIFEFSVNNTNHIPTSTRHILPALAALADLLQMEHIT</sequence>
<evidence type="ECO:0000313" key="2">
    <source>
        <dbReference type="Proteomes" id="UP001215598"/>
    </source>
</evidence>
<name>A0AAD7NBV1_9AGAR</name>
<gene>
    <name evidence="1" type="ORF">B0H16DRAFT_1458794</name>
</gene>
<keyword evidence="2" id="KW-1185">Reference proteome</keyword>
<evidence type="ECO:0000313" key="1">
    <source>
        <dbReference type="EMBL" id="KAJ7755255.1"/>
    </source>
</evidence>
<dbReference type="AlphaFoldDB" id="A0AAD7NBV1"/>
<reference evidence="1" key="1">
    <citation type="submission" date="2023-03" db="EMBL/GenBank/DDBJ databases">
        <title>Massive genome expansion in bonnet fungi (Mycena s.s.) driven by repeated elements and novel gene families across ecological guilds.</title>
        <authorList>
            <consortium name="Lawrence Berkeley National Laboratory"/>
            <person name="Harder C.B."/>
            <person name="Miyauchi S."/>
            <person name="Viragh M."/>
            <person name="Kuo A."/>
            <person name="Thoen E."/>
            <person name="Andreopoulos B."/>
            <person name="Lu D."/>
            <person name="Skrede I."/>
            <person name="Drula E."/>
            <person name="Henrissat B."/>
            <person name="Morin E."/>
            <person name="Kohler A."/>
            <person name="Barry K."/>
            <person name="LaButti K."/>
            <person name="Morin E."/>
            <person name="Salamov A."/>
            <person name="Lipzen A."/>
            <person name="Mereny Z."/>
            <person name="Hegedus B."/>
            <person name="Baldrian P."/>
            <person name="Stursova M."/>
            <person name="Weitz H."/>
            <person name="Taylor A."/>
            <person name="Grigoriev I.V."/>
            <person name="Nagy L.G."/>
            <person name="Martin F."/>
            <person name="Kauserud H."/>
        </authorList>
    </citation>
    <scope>NUCLEOTIDE SEQUENCE</scope>
    <source>
        <strain evidence="1">CBHHK182m</strain>
    </source>
</reference>
<organism evidence="1 2">
    <name type="scientific">Mycena metata</name>
    <dbReference type="NCBI Taxonomy" id="1033252"/>
    <lineage>
        <taxon>Eukaryota</taxon>
        <taxon>Fungi</taxon>
        <taxon>Dikarya</taxon>
        <taxon>Basidiomycota</taxon>
        <taxon>Agaricomycotina</taxon>
        <taxon>Agaricomycetes</taxon>
        <taxon>Agaricomycetidae</taxon>
        <taxon>Agaricales</taxon>
        <taxon>Marasmiineae</taxon>
        <taxon>Mycenaceae</taxon>
        <taxon>Mycena</taxon>
    </lineage>
</organism>